<dbReference type="EMBL" id="CP109109">
    <property type="protein sequence ID" value="WSC01562.1"/>
    <property type="molecule type" value="Genomic_DNA"/>
</dbReference>
<keyword evidence="2" id="KW-1185">Reference proteome</keyword>
<accession>A0ACD4ZU55</accession>
<evidence type="ECO:0000313" key="2">
    <source>
        <dbReference type="Proteomes" id="UP001348369"/>
    </source>
</evidence>
<organism evidence="1 2">
    <name type="scientific">Streptomyces scopuliridis</name>
    <dbReference type="NCBI Taxonomy" id="452529"/>
    <lineage>
        <taxon>Bacteria</taxon>
        <taxon>Bacillati</taxon>
        <taxon>Actinomycetota</taxon>
        <taxon>Actinomycetes</taxon>
        <taxon>Kitasatosporales</taxon>
        <taxon>Streptomycetaceae</taxon>
        <taxon>Streptomyces</taxon>
    </lineage>
</organism>
<evidence type="ECO:0000313" key="1">
    <source>
        <dbReference type="EMBL" id="WSC01562.1"/>
    </source>
</evidence>
<proteinExistence type="predicted"/>
<dbReference type="Proteomes" id="UP001348369">
    <property type="component" value="Chromosome"/>
</dbReference>
<gene>
    <name evidence="1" type="ORF">OG835_34180</name>
</gene>
<sequence>MSPARHHRAWRLLLDDLDHAASQIERILTSPVESGTEAARERDIALWPYLTAWAEHGYITGDLADQHRLPAAPSPSADKQREWTVRAQDARRRGDLEPFESWYDAEGRLITLAYLIEDDASTVLALAGDLDSPRWQVLGQYDNEYAAGQASPPPVPPGVLRPDSSRYHPRVPTAEVTLQERIGDVVEARHSGDVADVLLTVTQDAGYAPGPLARMGELISTAAEFAEALETRQGHRTATRLRVIARQLALLNGELHEAGEELSAAVGVLPPHRAPRPRFLTTPAPPALTTTPPLTGPAPYGRTATARRR</sequence>
<name>A0ACD4ZU55_9ACTN</name>
<protein>
    <submittedName>
        <fullName evidence="1">Uncharacterized protein</fullName>
    </submittedName>
</protein>
<reference evidence="1" key="1">
    <citation type="submission" date="2022-10" db="EMBL/GenBank/DDBJ databases">
        <title>The complete genomes of actinobacterial strains from the NBC collection.</title>
        <authorList>
            <person name="Joergensen T.S."/>
            <person name="Alvarez Arevalo M."/>
            <person name="Sterndorff E.B."/>
            <person name="Faurdal D."/>
            <person name="Vuksanovic O."/>
            <person name="Mourched A.-S."/>
            <person name="Charusanti P."/>
            <person name="Shaw S."/>
            <person name="Blin K."/>
            <person name="Weber T."/>
        </authorList>
    </citation>
    <scope>NUCLEOTIDE SEQUENCE</scope>
    <source>
        <strain evidence="1">NBC 01771</strain>
    </source>
</reference>